<gene>
    <name evidence="6" type="ORF">HMPREF3230_01211</name>
</gene>
<dbReference type="PATRIC" id="fig|2702.101.peg.1197"/>
<dbReference type="InterPro" id="IPR036162">
    <property type="entry name" value="Resolvase-like_N_sf"/>
</dbReference>
<feature type="domain" description="Resolvase/invertase-type recombinase catalytic" evidence="4">
    <location>
        <begin position="21"/>
        <end position="169"/>
    </location>
</feature>
<evidence type="ECO:0000256" key="3">
    <source>
        <dbReference type="SAM" id="Coils"/>
    </source>
</evidence>
<dbReference type="Pfam" id="PF07508">
    <property type="entry name" value="Recombinase"/>
    <property type="match status" value="1"/>
</dbReference>
<dbReference type="Pfam" id="PF13408">
    <property type="entry name" value="Zn_ribbon_recom"/>
    <property type="match status" value="1"/>
</dbReference>
<evidence type="ECO:0000313" key="7">
    <source>
        <dbReference type="Proteomes" id="UP000070505"/>
    </source>
</evidence>
<dbReference type="SUPFAM" id="SSF53041">
    <property type="entry name" value="Resolvase-like"/>
    <property type="match status" value="1"/>
</dbReference>
<dbReference type="Gene3D" id="3.90.1750.20">
    <property type="entry name" value="Putative Large Serine Recombinase, Chain B, Domain 2"/>
    <property type="match status" value="1"/>
</dbReference>
<dbReference type="PROSITE" id="PS51736">
    <property type="entry name" value="RECOMBINASES_3"/>
    <property type="match status" value="1"/>
</dbReference>
<dbReference type="PANTHER" id="PTHR30461">
    <property type="entry name" value="DNA-INVERTASE FROM LAMBDOID PROPHAGE"/>
    <property type="match status" value="1"/>
</dbReference>
<dbReference type="InterPro" id="IPR025827">
    <property type="entry name" value="Zn_ribbon_recom_dom"/>
</dbReference>
<accession>A0A135Z357</accession>
<dbReference type="PANTHER" id="PTHR30461:SF2">
    <property type="entry name" value="SERINE RECOMBINASE PINE-RELATED"/>
    <property type="match status" value="1"/>
</dbReference>
<protein>
    <submittedName>
        <fullName evidence="6">Resolvase protein</fullName>
    </submittedName>
</protein>
<dbReference type="InterPro" id="IPR011109">
    <property type="entry name" value="DNA_bind_recombinase_dom"/>
</dbReference>
<comment type="caution">
    <text evidence="6">The sequence shown here is derived from an EMBL/GenBank/DDBJ whole genome shotgun (WGS) entry which is preliminary data.</text>
</comment>
<dbReference type="CDD" id="cd00338">
    <property type="entry name" value="Ser_Recombinase"/>
    <property type="match status" value="1"/>
</dbReference>
<keyword evidence="1" id="KW-0238">DNA-binding</keyword>
<evidence type="ECO:0000259" key="4">
    <source>
        <dbReference type="PROSITE" id="PS51736"/>
    </source>
</evidence>
<evidence type="ECO:0000256" key="2">
    <source>
        <dbReference type="ARBA" id="ARBA00023172"/>
    </source>
</evidence>
<reference evidence="6 7" key="1">
    <citation type="submission" date="2016-02" db="EMBL/GenBank/DDBJ databases">
        <authorList>
            <person name="Wen L."/>
            <person name="He K."/>
            <person name="Yang H."/>
        </authorList>
    </citation>
    <scope>NUCLEOTIDE SEQUENCE [LARGE SCALE GENOMIC DNA]</scope>
    <source>
        <strain evidence="6 7">CMW7778B</strain>
    </source>
</reference>
<proteinExistence type="predicted"/>
<name>A0A135Z357_GARVA</name>
<dbReference type="AlphaFoldDB" id="A0A135Z357"/>
<dbReference type="InterPro" id="IPR038109">
    <property type="entry name" value="DNA_bind_recomb_sf"/>
</dbReference>
<dbReference type="Pfam" id="PF00239">
    <property type="entry name" value="Resolvase"/>
    <property type="match status" value="1"/>
</dbReference>
<keyword evidence="3" id="KW-0175">Coiled coil</keyword>
<sequence length="531" mass="61280">MMKMITKLEAKQPDNSLRKIRVAAYARVSTDSDEQLLSLEVQKEHYENYIKSNPCWEYAGLYFDEGISGTKIDKRESLKQLLKDCESSQIDRIITKSISRLARNTVDCLEIVRKLTGLGIYLYFEKENIDTEHMSSELMLSILSSIAQSESRSISENSMWSIQKRFENGSYVISSPSYGYKNENGKMIIVPKEAEVIKDIFSMALLGKGGHVIANELTAKKIPAKRGAKWSSTTVNAILNNKTYTGDVIFQKTFTDDNFNRHKNRGEKKQYVIENHHEAIISHEIFNNVHELRQKRKLKLNITDGSNKYLARYVFSGKLYCGNCHSRLKKHDRHKKDGAYVVWCCTKHIHDTKCCPMKAVKEEYVKLAFLQMLNKFKATSAQILTPFIKSLRNVNNKDGLNKVIELEEKIAKLQEQEQVLSKLFAGGYIEMDSYYLESNQLKTEMDTCLKEKLQLSNSLNGNLTHLNEAQKLQRFVSVTEVFSEFKDEDFLDFVDDVVVKSRTEFIFHLKCGLELEEEVKETWHTSHMVTE</sequence>
<dbReference type="EMBL" id="LSRC01000050">
    <property type="protein sequence ID" value="KXI16074.1"/>
    <property type="molecule type" value="Genomic_DNA"/>
</dbReference>
<feature type="coiled-coil region" evidence="3">
    <location>
        <begin position="396"/>
        <end position="423"/>
    </location>
</feature>
<dbReference type="SMART" id="SM00857">
    <property type="entry name" value="Resolvase"/>
    <property type="match status" value="1"/>
</dbReference>
<dbReference type="Proteomes" id="UP000070505">
    <property type="component" value="Unassembled WGS sequence"/>
</dbReference>
<feature type="domain" description="Recombinase" evidence="5">
    <location>
        <begin position="177"/>
        <end position="299"/>
    </location>
</feature>
<evidence type="ECO:0000313" key="6">
    <source>
        <dbReference type="EMBL" id="KXI16074.1"/>
    </source>
</evidence>
<dbReference type="Gene3D" id="3.40.50.1390">
    <property type="entry name" value="Resolvase, N-terminal catalytic domain"/>
    <property type="match status" value="1"/>
</dbReference>
<evidence type="ECO:0000256" key="1">
    <source>
        <dbReference type="ARBA" id="ARBA00023125"/>
    </source>
</evidence>
<dbReference type="PROSITE" id="PS51737">
    <property type="entry name" value="RECOMBINASE_DNA_BIND"/>
    <property type="match status" value="1"/>
</dbReference>
<dbReference type="GO" id="GO:0003677">
    <property type="term" value="F:DNA binding"/>
    <property type="evidence" value="ECO:0007669"/>
    <property type="project" value="UniProtKB-KW"/>
</dbReference>
<dbReference type="InterPro" id="IPR050639">
    <property type="entry name" value="SSR_resolvase"/>
</dbReference>
<dbReference type="InterPro" id="IPR006119">
    <property type="entry name" value="Resolv_N"/>
</dbReference>
<evidence type="ECO:0000259" key="5">
    <source>
        <dbReference type="PROSITE" id="PS51737"/>
    </source>
</evidence>
<dbReference type="GO" id="GO:0000150">
    <property type="term" value="F:DNA strand exchange activity"/>
    <property type="evidence" value="ECO:0007669"/>
    <property type="project" value="InterPro"/>
</dbReference>
<organism evidence="6 7">
    <name type="scientific">Gardnerella vaginalis</name>
    <dbReference type="NCBI Taxonomy" id="2702"/>
    <lineage>
        <taxon>Bacteria</taxon>
        <taxon>Bacillati</taxon>
        <taxon>Actinomycetota</taxon>
        <taxon>Actinomycetes</taxon>
        <taxon>Bifidobacteriales</taxon>
        <taxon>Bifidobacteriaceae</taxon>
        <taxon>Gardnerella</taxon>
    </lineage>
</organism>
<keyword evidence="2" id="KW-0233">DNA recombination</keyword>